<dbReference type="GeneID" id="117365936"/>
<feature type="region of interest" description="Disordered" evidence="6">
    <location>
        <begin position="811"/>
        <end position="831"/>
    </location>
</feature>
<organism evidence="10 11">
    <name type="scientific">Geotrypetes seraphini</name>
    <name type="common">Gaboon caecilian</name>
    <name type="synonym">Caecilia seraphini</name>
    <dbReference type="NCBI Taxonomy" id="260995"/>
    <lineage>
        <taxon>Eukaryota</taxon>
        <taxon>Metazoa</taxon>
        <taxon>Chordata</taxon>
        <taxon>Craniata</taxon>
        <taxon>Vertebrata</taxon>
        <taxon>Euteleostomi</taxon>
        <taxon>Amphibia</taxon>
        <taxon>Gymnophiona</taxon>
        <taxon>Geotrypetes</taxon>
    </lineage>
</organism>
<dbReference type="Gene3D" id="2.70.40.10">
    <property type="match status" value="1"/>
</dbReference>
<dbReference type="PANTHER" id="PTHR46888">
    <property type="entry name" value="ZINC KNUCKLE DOMAINCONTAINING PROTEIN-RELATED"/>
    <property type="match status" value="1"/>
</dbReference>
<dbReference type="Proteomes" id="UP000515159">
    <property type="component" value="Chromosome 8"/>
</dbReference>
<dbReference type="GO" id="GO:0046081">
    <property type="term" value="P:dUTP catabolic process"/>
    <property type="evidence" value="ECO:0007669"/>
    <property type="project" value="InterPro"/>
</dbReference>
<dbReference type="InterPro" id="IPR033704">
    <property type="entry name" value="dUTPase_trimeric"/>
</dbReference>
<dbReference type="GO" id="GO:0004190">
    <property type="term" value="F:aspartic-type endopeptidase activity"/>
    <property type="evidence" value="ECO:0007669"/>
    <property type="project" value="InterPro"/>
</dbReference>
<feature type="domain" description="SCAN box" evidence="9">
    <location>
        <begin position="167"/>
        <end position="243"/>
    </location>
</feature>
<dbReference type="InterPro" id="IPR001878">
    <property type="entry name" value="Znf_CCHC"/>
</dbReference>
<comment type="pathway">
    <text evidence="1">Pyrimidine metabolism; dUMP biosynthesis; dUMP from dCTP (dUTP route): step 2/2.</text>
</comment>
<dbReference type="PROSITE" id="PS50175">
    <property type="entry name" value="ASP_PROT_RETROV"/>
    <property type="match status" value="1"/>
</dbReference>
<dbReference type="Gene3D" id="1.10.4020.10">
    <property type="entry name" value="DNA breaking-rejoining enzymes"/>
    <property type="match status" value="1"/>
</dbReference>
<evidence type="ECO:0000313" key="11">
    <source>
        <dbReference type="RefSeq" id="XP_033812792.1"/>
    </source>
</evidence>
<protein>
    <submittedName>
        <fullName evidence="11">Uncharacterized protein LOC117365936</fullName>
    </submittedName>
</protein>
<dbReference type="GO" id="GO:0003676">
    <property type="term" value="F:nucleic acid binding"/>
    <property type="evidence" value="ECO:0007669"/>
    <property type="project" value="InterPro"/>
</dbReference>
<gene>
    <name evidence="11" type="primary">LOC117365936</name>
</gene>
<dbReference type="Gene3D" id="2.40.70.10">
    <property type="entry name" value="Acid Proteases"/>
    <property type="match status" value="1"/>
</dbReference>
<evidence type="ECO:0000256" key="4">
    <source>
        <dbReference type="PROSITE-ProRule" id="PRU00047"/>
    </source>
</evidence>
<dbReference type="InterPro" id="IPR003309">
    <property type="entry name" value="SCAN_dom"/>
</dbReference>
<evidence type="ECO:0000259" key="7">
    <source>
        <dbReference type="PROSITE" id="PS50158"/>
    </source>
</evidence>
<dbReference type="SUPFAM" id="SSF50630">
    <property type="entry name" value="Acid proteases"/>
    <property type="match status" value="1"/>
</dbReference>
<dbReference type="PROSITE" id="PS50804">
    <property type="entry name" value="SCAN_BOX"/>
    <property type="match status" value="1"/>
</dbReference>
<evidence type="ECO:0000313" key="10">
    <source>
        <dbReference type="Proteomes" id="UP000515159"/>
    </source>
</evidence>
<dbReference type="InterPro" id="IPR008181">
    <property type="entry name" value="dUTPase"/>
</dbReference>
<dbReference type="PANTHER" id="PTHR46888:SF1">
    <property type="entry name" value="RIBONUCLEASE H"/>
    <property type="match status" value="1"/>
</dbReference>
<dbReference type="GO" id="GO:0000287">
    <property type="term" value="F:magnesium ion binding"/>
    <property type="evidence" value="ECO:0007669"/>
    <property type="project" value="InterPro"/>
</dbReference>
<dbReference type="Pfam" id="PF00098">
    <property type="entry name" value="zf-CCHC"/>
    <property type="match status" value="1"/>
</dbReference>
<reference evidence="11" key="1">
    <citation type="submission" date="2025-08" db="UniProtKB">
        <authorList>
            <consortium name="RefSeq"/>
        </authorList>
    </citation>
    <scope>IDENTIFICATION</scope>
</reference>
<dbReference type="PROSITE" id="PS50158">
    <property type="entry name" value="ZF_CCHC"/>
    <property type="match status" value="1"/>
</dbReference>
<feature type="domain" description="CCHC-type" evidence="7">
    <location>
        <begin position="302"/>
        <end position="316"/>
    </location>
</feature>
<dbReference type="InterPro" id="IPR036875">
    <property type="entry name" value="Znf_CCHC_sf"/>
</dbReference>
<dbReference type="InParanoid" id="A0A6P8S4W4"/>
<feature type="region of interest" description="Disordered" evidence="6">
    <location>
        <begin position="435"/>
        <end position="468"/>
    </location>
</feature>
<dbReference type="GO" id="GO:0008270">
    <property type="term" value="F:zinc ion binding"/>
    <property type="evidence" value="ECO:0007669"/>
    <property type="project" value="UniProtKB-KW"/>
</dbReference>
<dbReference type="InterPro" id="IPR001995">
    <property type="entry name" value="Peptidase_A2_cat"/>
</dbReference>
<feature type="coiled-coil region" evidence="5">
    <location>
        <begin position="693"/>
        <end position="734"/>
    </location>
</feature>
<evidence type="ECO:0000256" key="1">
    <source>
        <dbReference type="ARBA" id="ARBA00005142"/>
    </source>
</evidence>
<dbReference type="CDD" id="cd07557">
    <property type="entry name" value="trimeric_dUTPase"/>
    <property type="match status" value="1"/>
</dbReference>
<dbReference type="SMART" id="SM00343">
    <property type="entry name" value="ZnF_C2HC"/>
    <property type="match status" value="1"/>
</dbReference>
<dbReference type="GO" id="GO:0006508">
    <property type="term" value="P:proteolysis"/>
    <property type="evidence" value="ECO:0007669"/>
    <property type="project" value="InterPro"/>
</dbReference>
<sequence length="831" mass="93684">MDLQQLFTLLASERQKQTEDLKVVLQTNQDLWRASQVETGRRHEELVHAMGEQCRTFAQLLQGTTAGGQRAVLTAGTGDPVGVNSFVNMQLCKMGPTDAPDDFLLAFERMAVAAGWPEQQWATRLIPCLAGTALAAYQTLSPELASNYRAIKNHILDYLGYTREHYRQEFRSTQLKDKERPKALLHRLRKLAERWLQPCLTDPQAMLAEILQEQFLEALPKNLRAWIQRQGSRPLGQVIELAEAYIDSSTSLGSEGGTHGNTFVRKGTYTTTGAHSKAQEEYQKPGRKAQDTGTPNKMNITCFRCGKTGHIQKQCRVKLTLTTSRGGAEVQSRPYEVQVQINGQKVKALLDTGAEQSIMSRSCWEKVRKRGPFRKISERVAVICVHGEKHTYPSYLIPVVYKEEVKTLGVAVIPGAPVALILGRDWTGLGEGIQERSSFASPRESGEDRCTLMTQDSSNERPKKDRSYRYYPQQGGRARFRWYPTIRWAPLSEHAQAPTQAYDKAAGCDIYAAQDVVVEARDRALVPTDIQVSPPPGSYLRVAARSGLSLRHSLDVGAGVIDPDFRGNVSVLLINHGGADYPVKRGDRIAQLICERIWHPKVEKWRYLRPTRRGMKGFGSTNTPLSGEVVVLNPAMTQEDQDSLTVIERAVEQQFIKLQRELTQGQEDQRQHWEQTVQHMEGNLGNKLQETLLQKDQLLRTTLEENLQQCQKDLQALKTNTQDIRDQMQHVEKHRDPTVIVQDIACAVSQVKDEIKKVQTQVEQIGSRDLKKMGELISSFGPRVDSLEESFLLLTDPEEIARAYEVQQREGCYTHDPSPSGWKKGNKNRKS</sequence>
<accession>A0A6P8S4W4</accession>
<dbReference type="SUPFAM" id="SSF47353">
    <property type="entry name" value="Retrovirus capsid dimerization domain-like"/>
    <property type="match status" value="1"/>
</dbReference>
<dbReference type="AlphaFoldDB" id="A0A6P8S4W4"/>
<dbReference type="GO" id="GO:0006226">
    <property type="term" value="P:dUMP biosynthetic process"/>
    <property type="evidence" value="ECO:0007669"/>
    <property type="project" value="UniProtKB-UniPathway"/>
</dbReference>
<evidence type="ECO:0000256" key="2">
    <source>
        <dbReference type="ARBA" id="ARBA00022801"/>
    </source>
</evidence>
<feature type="compositionally biased region" description="Basic and acidic residues" evidence="6">
    <location>
        <begin position="458"/>
        <end position="468"/>
    </location>
</feature>
<evidence type="ECO:0000256" key="3">
    <source>
        <dbReference type="ARBA" id="ARBA00023080"/>
    </source>
</evidence>
<keyword evidence="2" id="KW-0378">Hydrolase</keyword>
<keyword evidence="3" id="KW-0546">Nucleotide metabolism</keyword>
<proteinExistence type="predicted"/>
<dbReference type="InterPro" id="IPR021109">
    <property type="entry name" value="Peptidase_aspartic_dom_sf"/>
</dbReference>
<feature type="compositionally biased region" description="Basic and acidic residues" evidence="6">
    <location>
        <begin position="277"/>
        <end position="290"/>
    </location>
</feature>
<dbReference type="KEGG" id="gsh:117365936"/>
<keyword evidence="4" id="KW-0862">Zinc</keyword>
<dbReference type="InterPro" id="IPR029054">
    <property type="entry name" value="dUTPase-like"/>
</dbReference>
<dbReference type="UniPathway" id="UPA00610">
    <property type="reaction ID" value="UER00666"/>
</dbReference>
<dbReference type="GO" id="GO:0004170">
    <property type="term" value="F:dUTP diphosphatase activity"/>
    <property type="evidence" value="ECO:0007669"/>
    <property type="project" value="InterPro"/>
</dbReference>
<feature type="domain" description="Peptidase A2" evidence="8">
    <location>
        <begin position="346"/>
        <end position="426"/>
    </location>
</feature>
<evidence type="ECO:0000259" key="8">
    <source>
        <dbReference type="PROSITE" id="PS50175"/>
    </source>
</evidence>
<keyword evidence="4" id="KW-0863">Zinc-finger</keyword>
<evidence type="ECO:0000256" key="5">
    <source>
        <dbReference type="SAM" id="Coils"/>
    </source>
</evidence>
<dbReference type="OrthoDB" id="9907264at2759"/>
<dbReference type="Pfam" id="PF13975">
    <property type="entry name" value="gag-asp_proteas"/>
    <property type="match status" value="1"/>
</dbReference>
<dbReference type="InterPro" id="IPR036157">
    <property type="entry name" value="dUTPase-like_sf"/>
</dbReference>
<dbReference type="RefSeq" id="XP_033812792.1">
    <property type="nucleotide sequence ID" value="XM_033956901.1"/>
</dbReference>
<dbReference type="NCBIfam" id="TIGR00576">
    <property type="entry name" value="dut"/>
    <property type="match status" value="1"/>
</dbReference>
<dbReference type="SMART" id="SM00431">
    <property type="entry name" value="SCAN"/>
    <property type="match status" value="1"/>
</dbReference>
<dbReference type="SUPFAM" id="SSF57756">
    <property type="entry name" value="Retrovirus zinc finger-like domains"/>
    <property type="match status" value="1"/>
</dbReference>
<dbReference type="Pfam" id="PF00692">
    <property type="entry name" value="dUTPase"/>
    <property type="match status" value="1"/>
</dbReference>
<dbReference type="CDD" id="cd00303">
    <property type="entry name" value="retropepsin_like"/>
    <property type="match status" value="1"/>
</dbReference>
<evidence type="ECO:0000259" key="9">
    <source>
        <dbReference type="PROSITE" id="PS50804"/>
    </source>
</evidence>
<keyword evidence="4" id="KW-0479">Metal-binding</keyword>
<evidence type="ECO:0000256" key="6">
    <source>
        <dbReference type="SAM" id="MobiDB-lite"/>
    </source>
</evidence>
<keyword evidence="5" id="KW-0175">Coiled coil</keyword>
<name>A0A6P8S4W4_GEOSA</name>
<feature type="region of interest" description="Disordered" evidence="6">
    <location>
        <begin position="274"/>
        <end position="295"/>
    </location>
</feature>
<dbReference type="InterPro" id="IPR038269">
    <property type="entry name" value="SCAN_sf"/>
</dbReference>
<dbReference type="SUPFAM" id="SSF51283">
    <property type="entry name" value="dUTPase-like"/>
    <property type="match status" value="1"/>
</dbReference>
<keyword evidence="10" id="KW-1185">Reference proteome</keyword>
<dbReference type="Pfam" id="PF02023">
    <property type="entry name" value="SCAN"/>
    <property type="match status" value="1"/>
</dbReference>